<dbReference type="GO" id="GO:0016747">
    <property type="term" value="F:acyltransferase activity, transferring groups other than amino-acyl groups"/>
    <property type="evidence" value="ECO:0007669"/>
    <property type="project" value="InterPro"/>
</dbReference>
<dbReference type="InterPro" id="IPR000182">
    <property type="entry name" value="GNAT_dom"/>
</dbReference>
<dbReference type="InterPro" id="IPR050832">
    <property type="entry name" value="Bact_Acetyltransf"/>
</dbReference>
<evidence type="ECO:0000256" key="1">
    <source>
        <dbReference type="ARBA" id="ARBA00022679"/>
    </source>
</evidence>
<reference evidence="4" key="1">
    <citation type="submission" date="2014-03" db="EMBL/GenBank/DDBJ databases">
        <title>A sequence of cellulolytic fosmid clone of goat rumen metagenome.</title>
        <authorList>
            <person name="Lee K.-T."/>
            <person name="Kim J.-Y."/>
            <person name="Kim Y.-J."/>
            <person name="Ahn J.-H."/>
            <person name="Park M.-N."/>
            <person name="Kim J.-H."/>
            <person name="Kim T.-H."/>
        </authorList>
    </citation>
    <scope>NUCLEOTIDE SEQUENCE</scope>
</reference>
<dbReference type="NCBIfam" id="NF043067">
    <property type="entry name" value="AAC_6p_group_E"/>
    <property type="match status" value="1"/>
</dbReference>
<dbReference type="SUPFAM" id="SSF55729">
    <property type="entry name" value="Acyl-CoA N-acyltransferases (Nat)"/>
    <property type="match status" value="2"/>
</dbReference>
<proteinExistence type="predicted"/>
<dbReference type="PROSITE" id="PS51186">
    <property type="entry name" value="GNAT"/>
    <property type="match status" value="2"/>
</dbReference>
<dbReference type="AlphaFoldDB" id="A0A0B4N0Y2"/>
<evidence type="ECO:0000259" key="3">
    <source>
        <dbReference type="PROSITE" id="PS51186"/>
    </source>
</evidence>
<accession>A0A0B4N0Y2</accession>
<dbReference type="Gene3D" id="3.40.630.30">
    <property type="match status" value="2"/>
</dbReference>
<dbReference type="CDD" id="cd04301">
    <property type="entry name" value="NAT_SF"/>
    <property type="match status" value="2"/>
</dbReference>
<keyword evidence="2" id="KW-0012">Acyltransferase</keyword>
<sequence length="331" mass="37576">MIYYQEDDLIIRNMEEADAQVFYDEYTAQGWHPDIATYHMRLKDQAEGRCVALTAVYRGRPAGSVYVYLKPHAGPFMDKGWPEIHDFSVLEKYQRRGIGNRLMDTAERIAGQYADTVWLGVGVCDSYGSAQRMYIKRGYIPDGSGVWYRDQQCRQYETVCTVDDDLILYLSKKLPGARMSREMNRSDNPRQAAAEEAETVAALACELWPEHSPEEMTKEYEQLLSAGDAAVFLYMKDGEPAGFAQCQLRRDYVEGTETSPVGYLEGVYVKEADRRQGIARELVAACENWAKGQGCTEFASDCELTNTESQAFHQAIGFEEANRIVAYVRKI</sequence>
<feature type="domain" description="N-acetyltransferase" evidence="3">
    <location>
        <begin position="9"/>
        <end position="163"/>
    </location>
</feature>
<dbReference type="PANTHER" id="PTHR43877">
    <property type="entry name" value="AMINOALKYLPHOSPHONATE N-ACETYLTRANSFERASE-RELATED-RELATED"/>
    <property type="match status" value="1"/>
</dbReference>
<name>A0A0B4N0Y2_9BACT</name>
<keyword evidence="1 4" id="KW-0808">Transferase</keyword>
<dbReference type="EMBL" id="KJ631385">
    <property type="protein sequence ID" value="AIF25978.1"/>
    <property type="molecule type" value="Genomic_DNA"/>
</dbReference>
<feature type="domain" description="N-acetyltransferase" evidence="3">
    <location>
        <begin position="187"/>
        <end position="331"/>
    </location>
</feature>
<dbReference type="Pfam" id="PF00583">
    <property type="entry name" value="Acetyltransf_1"/>
    <property type="match status" value="2"/>
</dbReference>
<protein>
    <submittedName>
        <fullName evidence="4">Putative acetyltransferase, GNAT family</fullName>
    </submittedName>
</protein>
<dbReference type="InterPro" id="IPR016181">
    <property type="entry name" value="Acyl_CoA_acyltransferase"/>
</dbReference>
<evidence type="ECO:0000313" key="4">
    <source>
        <dbReference type="EMBL" id="AIF25978.1"/>
    </source>
</evidence>
<organism evidence="4">
    <name type="scientific">uncultured bacterium Ad_113_F04_contig1</name>
    <dbReference type="NCBI Taxonomy" id="1489295"/>
    <lineage>
        <taxon>Bacteria</taxon>
        <taxon>environmental samples</taxon>
    </lineage>
</organism>
<evidence type="ECO:0000256" key="2">
    <source>
        <dbReference type="ARBA" id="ARBA00023315"/>
    </source>
</evidence>
<dbReference type="PANTHER" id="PTHR43877:SF1">
    <property type="entry name" value="ACETYLTRANSFERASE"/>
    <property type="match status" value="1"/>
</dbReference>